<dbReference type="Pfam" id="PF03401">
    <property type="entry name" value="TctC"/>
    <property type="match status" value="1"/>
</dbReference>
<dbReference type="AlphaFoldDB" id="A0A3S0GT95"/>
<name>A0A3S0GT95_9BURK</name>
<keyword evidence="2" id="KW-0732">Signal</keyword>
<dbReference type="RefSeq" id="WP_126473329.1">
    <property type="nucleotide sequence ID" value="NZ_RXOE01000010.1"/>
</dbReference>
<dbReference type="InterPro" id="IPR042100">
    <property type="entry name" value="Bug_dom1"/>
</dbReference>
<sequence length="323" mass="33609">MKRRQFAAQAAAALAVTAAAPLAFAQQDRTVRILVGFPPGGSVDVVARLLADKMRVSLGQNVIIDNKPGAAGRLALGELKRSAPDGHTLAFSPSGAMVIHPWLYPNLGYDPAKDFTPIALGSTFDFAVTAGPGAPAGDLKAVLAWMKANPAKANYATSGAGTVPHFAGQLIAQASGVPMTHVAYRGGAPAAQDLIGGQVPLMVDTASETIEHHRAGKVRILAVTGEQRSRALPEVPTLKEAGINVTADAFFGMYGPPGMSPELVARIDKAVAEALRMPDVQEKIYALGLVPAHAGPAELAAIQAAHLKRWELPIKNSGFKAES</sequence>
<proteinExistence type="inferred from homology"/>
<evidence type="ECO:0000256" key="1">
    <source>
        <dbReference type="ARBA" id="ARBA00006987"/>
    </source>
</evidence>
<dbReference type="CDD" id="cd13579">
    <property type="entry name" value="PBP2_Bug_NagM"/>
    <property type="match status" value="1"/>
</dbReference>
<comment type="caution">
    <text evidence="3">The sequence shown here is derived from an EMBL/GenBank/DDBJ whole genome shotgun (WGS) entry which is preliminary data.</text>
</comment>
<feature type="chain" id="PRO_5018652066" evidence="2">
    <location>
        <begin position="26"/>
        <end position="323"/>
    </location>
</feature>
<protein>
    <submittedName>
        <fullName evidence="3">ABC transporter substrate-binding protein</fullName>
    </submittedName>
</protein>
<evidence type="ECO:0000313" key="3">
    <source>
        <dbReference type="EMBL" id="RTQ31129.1"/>
    </source>
</evidence>
<accession>A0A3S0GT95</accession>
<keyword evidence="4" id="KW-1185">Reference proteome</keyword>
<reference evidence="3 4" key="1">
    <citation type="submission" date="2018-12" db="EMBL/GenBank/DDBJ databases">
        <title>The genome of Variovorax gossypii DSM 100435.</title>
        <authorList>
            <person name="Gao J."/>
            <person name="Sun J."/>
        </authorList>
    </citation>
    <scope>NUCLEOTIDE SEQUENCE [LARGE SCALE GENOMIC DNA]</scope>
    <source>
        <strain evidence="3 4">DSM 100435</strain>
    </source>
</reference>
<dbReference type="Gene3D" id="3.40.190.150">
    <property type="entry name" value="Bordetella uptake gene, domain 1"/>
    <property type="match status" value="1"/>
</dbReference>
<comment type="similarity">
    <text evidence="1">Belongs to the UPF0065 (bug) family.</text>
</comment>
<dbReference type="PIRSF" id="PIRSF017082">
    <property type="entry name" value="YflP"/>
    <property type="match status" value="1"/>
</dbReference>
<dbReference type="EMBL" id="RXOE01000010">
    <property type="protein sequence ID" value="RTQ31129.1"/>
    <property type="molecule type" value="Genomic_DNA"/>
</dbReference>
<gene>
    <name evidence="3" type="ORF">EJP69_26805</name>
</gene>
<dbReference type="OrthoDB" id="8686127at2"/>
<dbReference type="PANTHER" id="PTHR42928">
    <property type="entry name" value="TRICARBOXYLATE-BINDING PROTEIN"/>
    <property type="match status" value="1"/>
</dbReference>
<dbReference type="Gene3D" id="3.40.190.10">
    <property type="entry name" value="Periplasmic binding protein-like II"/>
    <property type="match status" value="1"/>
</dbReference>
<organism evidence="3 4">
    <name type="scientific">Variovorax gossypii</name>
    <dbReference type="NCBI Taxonomy" id="1679495"/>
    <lineage>
        <taxon>Bacteria</taxon>
        <taxon>Pseudomonadati</taxon>
        <taxon>Pseudomonadota</taxon>
        <taxon>Betaproteobacteria</taxon>
        <taxon>Burkholderiales</taxon>
        <taxon>Comamonadaceae</taxon>
        <taxon>Variovorax</taxon>
    </lineage>
</organism>
<dbReference type="SUPFAM" id="SSF53850">
    <property type="entry name" value="Periplasmic binding protein-like II"/>
    <property type="match status" value="1"/>
</dbReference>
<dbReference type="InterPro" id="IPR005064">
    <property type="entry name" value="BUG"/>
</dbReference>
<dbReference type="Proteomes" id="UP000267418">
    <property type="component" value="Unassembled WGS sequence"/>
</dbReference>
<feature type="signal peptide" evidence="2">
    <location>
        <begin position="1"/>
        <end position="25"/>
    </location>
</feature>
<dbReference type="PANTHER" id="PTHR42928:SF5">
    <property type="entry name" value="BLR1237 PROTEIN"/>
    <property type="match status" value="1"/>
</dbReference>
<evidence type="ECO:0000313" key="4">
    <source>
        <dbReference type="Proteomes" id="UP000267418"/>
    </source>
</evidence>
<evidence type="ECO:0000256" key="2">
    <source>
        <dbReference type="SAM" id="SignalP"/>
    </source>
</evidence>